<evidence type="ECO:0000259" key="9">
    <source>
        <dbReference type="PROSITE" id="PS51781"/>
    </source>
</evidence>
<evidence type="ECO:0000256" key="3">
    <source>
        <dbReference type="ARBA" id="ARBA00022729"/>
    </source>
</evidence>
<dbReference type="Gene3D" id="1.20.5.340">
    <property type="match status" value="1"/>
</dbReference>
<sequence>MRLLTLLFGLIVSASPVMAQDSSTTNMLDSEHYIADDLFIFIHSGPSRNYRILGSIEAGEPVTVLETDSENEFTKINDADGREGWVESQYIIDTISRRAQLPQLSQRLADSSAQLDRMQTRNTAIAQDLAGARQQIAELEAELANSRQTIAGLEGQISKQDDIERYRMFSYGGIVAGAGLLIGILVTFIPKRRRRNDSWM</sequence>
<evidence type="ECO:0000256" key="1">
    <source>
        <dbReference type="ARBA" id="ARBA00004167"/>
    </source>
</evidence>
<feature type="transmembrane region" description="Helical" evidence="7">
    <location>
        <begin position="168"/>
        <end position="190"/>
    </location>
</feature>
<name>A0ABT5LAG3_9ALTE</name>
<dbReference type="SMART" id="SM00287">
    <property type="entry name" value="SH3b"/>
    <property type="match status" value="1"/>
</dbReference>
<feature type="chain" id="PRO_5046704590" evidence="8">
    <location>
        <begin position="20"/>
        <end position="200"/>
    </location>
</feature>
<dbReference type="InterPro" id="IPR003646">
    <property type="entry name" value="SH3-like_bac-type"/>
</dbReference>
<reference evidence="10 11" key="1">
    <citation type="submission" date="2022-10" db="EMBL/GenBank/DDBJ databases">
        <title>Alteromonas sp. chi3 Genome sequencing.</title>
        <authorList>
            <person name="Park S."/>
        </authorList>
    </citation>
    <scope>NUCLEOTIDE SEQUENCE [LARGE SCALE GENOMIC DNA]</scope>
    <source>
        <strain evidence="11">chi3</strain>
    </source>
</reference>
<keyword evidence="6" id="KW-0175">Coiled coil</keyword>
<keyword evidence="5 7" id="KW-0472">Membrane</keyword>
<dbReference type="Gene3D" id="2.30.30.40">
    <property type="entry name" value="SH3 Domains"/>
    <property type="match status" value="1"/>
</dbReference>
<feature type="domain" description="SH3b" evidence="9">
    <location>
        <begin position="28"/>
        <end position="95"/>
    </location>
</feature>
<evidence type="ECO:0000313" key="10">
    <source>
        <dbReference type="EMBL" id="MDC8833093.1"/>
    </source>
</evidence>
<accession>A0ABT5LAG3</accession>
<dbReference type="PROSITE" id="PS51781">
    <property type="entry name" value="SH3B"/>
    <property type="match status" value="1"/>
</dbReference>
<feature type="signal peptide" evidence="8">
    <location>
        <begin position="1"/>
        <end position="19"/>
    </location>
</feature>
<dbReference type="NCBIfam" id="TIGR04211">
    <property type="entry name" value="SH3_and_anchor"/>
    <property type="match status" value="1"/>
</dbReference>
<dbReference type="Pfam" id="PF08239">
    <property type="entry name" value="SH3_3"/>
    <property type="match status" value="1"/>
</dbReference>
<dbReference type="Proteomes" id="UP001218788">
    <property type="component" value="Unassembled WGS sequence"/>
</dbReference>
<evidence type="ECO:0000256" key="2">
    <source>
        <dbReference type="ARBA" id="ARBA00022692"/>
    </source>
</evidence>
<dbReference type="RefSeq" id="WP_273643014.1">
    <property type="nucleotide sequence ID" value="NZ_JAQQXP010000005.1"/>
</dbReference>
<protein>
    <submittedName>
        <fullName evidence="10">TIGR04211 family SH3 domain-containing protein</fullName>
    </submittedName>
</protein>
<evidence type="ECO:0000256" key="5">
    <source>
        <dbReference type="ARBA" id="ARBA00023136"/>
    </source>
</evidence>
<keyword evidence="2 7" id="KW-0812">Transmembrane</keyword>
<proteinExistence type="predicted"/>
<evidence type="ECO:0000256" key="6">
    <source>
        <dbReference type="SAM" id="Coils"/>
    </source>
</evidence>
<feature type="coiled-coil region" evidence="6">
    <location>
        <begin position="101"/>
        <end position="156"/>
    </location>
</feature>
<comment type="caution">
    <text evidence="10">The sequence shown here is derived from an EMBL/GenBank/DDBJ whole genome shotgun (WGS) entry which is preliminary data.</text>
</comment>
<comment type="subcellular location">
    <subcellularLocation>
        <location evidence="1">Membrane</location>
        <topology evidence="1">Single-pass membrane protein</topology>
    </subcellularLocation>
</comment>
<dbReference type="InterPro" id="IPR016476">
    <property type="entry name" value="SH3_dom_pro"/>
</dbReference>
<gene>
    <name evidence="10" type="ORF">OIK42_20240</name>
</gene>
<organism evidence="10 11">
    <name type="scientific">Alteromonas gilva</name>
    <dbReference type="NCBI Taxonomy" id="2987522"/>
    <lineage>
        <taxon>Bacteria</taxon>
        <taxon>Pseudomonadati</taxon>
        <taxon>Pseudomonadota</taxon>
        <taxon>Gammaproteobacteria</taxon>
        <taxon>Alteromonadales</taxon>
        <taxon>Alteromonadaceae</taxon>
        <taxon>Alteromonas/Salinimonas group</taxon>
        <taxon>Alteromonas</taxon>
    </lineage>
</organism>
<evidence type="ECO:0000256" key="7">
    <source>
        <dbReference type="SAM" id="Phobius"/>
    </source>
</evidence>
<evidence type="ECO:0000256" key="4">
    <source>
        <dbReference type="ARBA" id="ARBA00022989"/>
    </source>
</evidence>
<keyword evidence="4 7" id="KW-1133">Transmembrane helix</keyword>
<keyword evidence="11" id="KW-1185">Reference proteome</keyword>
<evidence type="ECO:0000313" key="11">
    <source>
        <dbReference type="Proteomes" id="UP001218788"/>
    </source>
</evidence>
<dbReference type="PIRSF" id="PIRSF006158">
    <property type="entry name" value="UCP006158_SH3"/>
    <property type="match status" value="1"/>
</dbReference>
<evidence type="ECO:0000256" key="8">
    <source>
        <dbReference type="SAM" id="SignalP"/>
    </source>
</evidence>
<dbReference type="EMBL" id="JAQQXP010000005">
    <property type="protein sequence ID" value="MDC8833093.1"/>
    <property type="molecule type" value="Genomic_DNA"/>
</dbReference>
<keyword evidence="3 8" id="KW-0732">Signal</keyword>